<sequence length="154" mass="17922">MVDSKLSEMVSTEPVKKSRSKTSKKRRRNPKVENDEYSESFREAKKLKEKFSSKKRAKDDDMAFLKIGVSENGLPKIQNSETHNNLLKRAEEAQLNRTFQIELRADALQTLWMCALCHQRSAQEELGDLFGPYYVNIRCEGHWPSFLLRKSLKV</sequence>
<reference evidence="2" key="1">
    <citation type="submission" date="2012-09" db="EMBL/GenBank/DDBJ databases">
        <authorList>
            <person name="Martin A.A."/>
        </authorList>
    </citation>
    <scope>NUCLEOTIDE SEQUENCE</scope>
</reference>
<feature type="region of interest" description="Disordered" evidence="1">
    <location>
        <begin position="1"/>
        <end position="39"/>
    </location>
</feature>
<name>A0A0K0CTM4_ANGCA</name>
<dbReference type="Proteomes" id="UP000035642">
    <property type="component" value="Unassembled WGS sequence"/>
</dbReference>
<reference evidence="3" key="2">
    <citation type="submission" date="2017-02" db="UniProtKB">
        <authorList>
            <consortium name="WormBaseParasite"/>
        </authorList>
    </citation>
    <scope>IDENTIFICATION</scope>
</reference>
<organism evidence="2 3">
    <name type="scientific">Angiostrongylus cantonensis</name>
    <name type="common">Rat lungworm</name>
    <dbReference type="NCBI Taxonomy" id="6313"/>
    <lineage>
        <taxon>Eukaryota</taxon>
        <taxon>Metazoa</taxon>
        <taxon>Ecdysozoa</taxon>
        <taxon>Nematoda</taxon>
        <taxon>Chromadorea</taxon>
        <taxon>Rhabditida</taxon>
        <taxon>Rhabditina</taxon>
        <taxon>Rhabditomorpha</taxon>
        <taxon>Strongyloidea</taxon>
        <taxon>Metastrongylidae</taxon>
        <taxon>Angiostrongylus</taxon>
    </lineage>
</organism>
<proteinExistence type="predicted"/>
<dbReference type="STRING" id="6313.A0A0K0CTM4"/>
<evidence type="ECO:0000256" key="1">
    <source>
        <dbReference type="SAM" id="MobiDB-lite"/>
    </source>
</evidence>
<protein>
    <submittedName>
        <fullName evidence="3">CW-type domain-containing protein</fullName>
    </submittedName>
</protein>
<evidence type="ECO:0000313" key="3">
    <source>
        <dbReference type="WBParaSite" id="ACAC_0000045601-mRNA-1"/>
    </source>
</evidence>
<feature type="compositionally biased region" description="Basic residues" evidence="1">
    <location>
        <begin position="17"/>
        <end position="29"/>
    </location>
</feature>
<accession>A0A0K0CTM4</accession>
<dbReference type="AlphaFoldDB" id="A0A0K0CTM4"/>
<dbReference type="WBParaSite" id="ACAC_0000045601-mRNA-1">
    <property type="protein sequence ID" value="ACAC_0000045601-mRNA-1"/>
    <property type="gene ID" value="ACAC_0000045601"/>
</dbReference>
<feature type="compositionally biased region" description="Basic and acidic residues" evidence="1">
    <location>
        <begin position="30"/>
        <end position="39"/>
    </location>
</feature>
<evidence type="ECO:0000313" key="2">
    <source>
        <dbReference type="Proteomes" id="UP000035642"/>
    </source>
</evidence>
<keyword evidence="2" id="KW-1185">Reference proteome</keyword>